<feature type="chain" id="PRO_5003180912" evidence="1">
    <location>
        <begin position="18"/>
        <end position="69"/>
    </location>
</feature>
<keyword evidence="3" id="KW-1185">Reference proteome</keyword>
<dbReference type="AlphaFoldDB" id="E3QW54"/>
<dbReference type="Proteomes" id="UP000008782">
    <property type="component" value="Unassembled WGS sequence"/>
</dbReference>
<feature type="non-terminal residue" evidence="2">
    <location>
        <position position="69"/>
    </location>
</feature>
<dbReference type="HOGENOM" id="CLU_2782708_0_0_1"/>
<evidence type="ECO:0000256" key="1">
    <source>
        <dbReference type="SAM" id="SignalP"/>
    </source>
</evidence>
<evidence type="ECO:0000313" key="2">
    <source>
        <dbReference type="EMBL" id="EFQ35088.1"/>
    </source>
</evidence>
<accession>E3QW54</accession>
<reference evidence="3" key="1">
    <citation type="journal article" date="2012" name="Nat. Genet.">
        <title>Lifestyle transitions in plant pathogenic Colletotrichum fungi deciphered by genome and transcriptome analyses.</title>
        <authorList>
            <person name="O'Connell R.J."/>
            <person name="Thon M.R."/>
            <person name="Hacquard S."/>
            <person name="Amyotte S.G."/>
            <person name="Kleemann J."/>
            <person name="Torres M.F."/>
            <person name="Damm U."/>
            <person name="Buiate E.A."/>
            <person name="Epstein L."/>
            <person name="Alkan N."/>
            <person name="Altmueller J."/>
            <person name="Alvarado-Balderrama L."/>
            <person name="Bauser C.A."/>
            <person name="Becker C."/>
            <person name="Birren B.W."/>
            <person name="Chen Z."/>
            <person name="Choi J."/>
            <person name="Crouch J.A."/>
            <person name="Duvick J.P."/>
            <person name="Farman M.A."/>
            <person name="Gan P."/>
            <person name="Heiman D."/>
            <person name="Henrissat B."/>
            <person name="Howard R.J."/>
            <person name="Kabbage M."/>
            <person name="Koch C."/>
            <person name="Kracher B."/>
            <person name="Kubo Y."/>
            <person name="Law A.D."/>
            <person name="Lebrun M.-H."/>
            <person name="Lee Y.-H."/>
            <person name="Miyara I."/>
            <person name="Moore N."/>
            <person name="Neumann U."/>
            <person name="Nordstroem K."/>
            <person name="Panaccione D.G."/>
            <person name="Panstruga R."/>
            <person name="Place M."/>
            <person name="Proctor R.H."/>
            <person name="Prusky D."/>
            <person name="Rech G."/>
            <person name="Reinhardt R."/>
            <person name="Rollins J.A."/>
            <person name="Rounsley S."/>
            <person name="Schardl C.L."/>
            <person name="Schwartz D.C."/>
            <person name="Shenoy N."/>
            <person name="Shirasu K."/>
            <person name="Sikhakolli U.R."/>
            <person name="Stueber K."/>
            <person name="Sukno S.A."/>
            <person name="Sweigard J.A."/>
            <person name="Takano Y."/>
            <person name="Takahara H."/>
            <person name="Trail F."/>
            <person name="van der Does H.C."/>
            <person name="Voll L.M."/>
            <person name="Will I."/>
            <person name="Young S."/>
            <person name="Zeng Q."/>
            <person name="Zhang J."/>
            <person name="Zhou S."/>
            <person name="Dickman M.B."/>
            <person name="Schulze-Lefert P."/>
            <person name="Ver Loren van Themaat E."/>
            <person name="Ma L.-J."/>
            <person name="Vaillancourt L.J."/>
        </authorList>
    </citation>
    <scope>NUCLEOTIDE SEQUENCE [LARGE SCALE GENOMIC DNA]</scope>
    <source>
        <strain evidence="3">M1.001 / M2 / FGSC 10212</strain>
    </source>
</reference>
<keyword evidence="1" id="KW-0732">Signal</keyword>
<name>E3QW54_COLGM</name>
<organism evidence="3">
    <name type="scientific">Colletotrichum graminicola (strain M1.001 / M2 / FGSC 10212)</name>
    <name type="common">Maize anthracnose fungus</name>
    <name type="synonym">Glomerella graminicola</name>
    <dbReference type="NCBI Taxonomy" id="645133"/>
    <lineage>
        <taxon>Eukaryota</taxon>
        <taxon>Fungi</taxon>
        <taxon>Dikarya</taxon>
        <taxon>Ascomycota</taxon>
        <taxon>Pezizomycotina</taxon>
        <taxon>Sordariomycetes</taxon>
        <taxon>Hypocreomycetidae</taxon>
        <taxon>Glomerellales</taxon>
        <taxon>Glomerellaceae</taxon>
        <taxon>Colletotrichum</taxon>
        <taxon>Colletotrichum graminicola species complex</taxon>
    </lineage>
</organism>
<dbReference type="GeneID" id="24415597"/>
<gene>
    <name evidence="2" type="ORF">GLRG_10232</name>
</gene>
<dbReference type="VEuPathDB" id="FungiDB:GLRG_10232"/>
<proteinExistence type="predicted"/>
<dbReference type="EMBL" id="GG697388">
    <property type="protein sequence ID" value="EFQ35088.1"/>
    <property type="molecule type" value="Genomic_DNA"/>
</dbReference>
<evidence type="ECO:0000313" key="3">
    <source>
        <dbReference type="Proteomes" id="UP000008782"/>
    </source>
</evidence>
<dbReference type="RefSeq" id="XP_008099108.1">
    <property type="nucleotide sequence ID" value="XM_008100917.1"/>
</dbReference>
<feature type="signal peptide" evidence="1">
    <location>
        <begin position="1"/>
        <end position="17"/>
    </location>
</feature>
<sequence>MRLSTLMFTVFAIGVSADYQCYCTRQGHYDEDATKSACNEISGAEMISVHGGDECKLSNQTPYTSEFKR</sequence>
<protein>
    <submittedName>
        <fullName evidence="2">Uncharacterized protein</fullName>
    </submittedName>
</protein>